<proteinExistence type="predicted"/>
<dbReference type="Pfam" id="PF04338">
    <property type="entry name" value="DUF481"/>
    <property type="match status" value="1"/>
</dbReference>
<organism evidence="2 3">
    <name type="scientific">BD1-7 clade bacterium</name>
    <dbReference type="NCBI Taxonomy" id="2029982"/>
    <lineage>
        <taxon>Bacteria</taxon>
        <taxon>Pseudomonadati</taxon>
        <taxon>Pseudomonadota</taxon>
        <taxon>Gammaproteobacteria</taxon>
        <taxon>Cellvibrionales</taxon>
        <taxon>Spongiibacteraceae</taxon>
        <taxon>BD1-7 clade</taxon>
    </lineage>
</organism>
<evidence type="ECO:0000256" key="1">
    <source>
        <dbReference type="SAM" id="SignalP"/>
    </source>
</evidence>
<name>A0A5S9N4A5_9GAMM</name>
<feature type="signal peptide" evidence="1">
    <location>
        <begin position="1"/>
        <end position="19"/>
    </location>
</feature>
<sequence>MKNTVLAVGLMALSAASFAQEDGALDEAKGWSGNIELGYKATSGNTSENVLTYRQKIIYEATKWKNTIGLSADNNTSDAVKTQERYYVTEQLDYNFSAESYGFLRGTYDKDLFSGFAYQATSVAGYGHNIVDNDTIGFKIEVGMGGSYQEAEDTNESEQSLMGFFSDDFVWRFAETTELGQTLSLEYSEINTITRGQVYIKNTMLKNLSLKLSYGAKYTSEVPSGREHLDTEFLATVVFDY</sequence>
<feature type="chain" id="PRO_5025024811" description="Salt-induced outer membrane protein" evidence="1">
    <location>
        <begin position="20"/>
        <end position="241"/>
    </location>
</feature>
<evidence type="ECO:0000313" key="3">
    <source>
        <dbReference type="Proteomes" id="UP000441399"/>
    </source>
</evidence>
<evidence type="ECO:0000313" key="2">
    <source>
        <dbReference type="EMBL" id="CAA0084603.1"/>
    </source>
</evidence>
<dbReference type="InterPro" id="IPR007433">
    <property type="entry name" value="DUF481"/>
</dbReference>
<dbReference type="Proteomes" id="UP000441399">
    <property type="component" value="Unassembled WGS sequence"/>
</dbReference>
<dbReference type="OrthoDB" id="5292716at2"/>
<evidence type="ECO:0008006" key="4">
    <source>
        <dbReference type="Google" id="ProtNLM"/>
    </source>
</evidence>
<dbReference type="EMBL" id="CACSIO010000001">
    <property type="protein sequence ID" value="CAA0084603.1"/>
    <property type="molecule type" value="Genomic_DNA"/>
</dbReference>
<dbReference type="AlphaFoldDB" id="A0A5S9N4A5"/>
<keyword evidence="1" id="KW-0732">Signal</keyword>
<accession>A0A5S9N4A5</accession>
<reference evidence="2 3" key="1">
    <citation type="submission" date="2019-11" db="EMBL/GenBank/DDBJ databases">
        <authorList>
            <person name="Holert J."/>
        </authorList>
    </citation>
    <scope>NUCLEOTIDE SEQUENCE [LARGE SCALE GENOMIC DNA]</scope>
    <source>
        <strain evidence="2">SB11_3</strain>
    </source>
</reference>
<keyword evidence="3" id="KW-1185">Reference proteome</keyword>
<protein>
    <recommendedName>
        <fullName evidence="4">Salt-induced outer membrane protein</fullName>
    </recommendedName>
</protein>
<gene>
    <name evidence="2" type="ORF">OPDIPICF_00702</name>
</gene>